<evidence type="ECO:0000256" key="4">
    <source>
        <dbReference type="ARBA" id="ARBA00022989"/>
    </source>
</evidence>
<evidence type="ECO:0000256" key="5">
    <source>
        <dbReference type="ARBA" id="ARBA00023136"/>
    </source>
</evidence>
<gene>
    <name evidence="8" type="ORF">MDG893_14263</name>
</gene>
<dbReference type="InterPro" id="IPR050638">
    <property type="entry name" value="AA-Vitamin_Transporters"/>
</dbReference>
<dbReference type="InterPro" id="IPR000620">
    <property type="entry name" value="EamA_dom"/>
</dbReference>
<sequence>MLGILLRSDFFFHSGGQYLQRYWEIRWQLLRTSFAGLVAFNLFTYTGLHSTTASNAQLLNSTIPVLIMLFSALFYRHRLSQWQMTGLSLSCIGVMVIILRGELERLAAMQFSTGDLTIFAGMCSFALFSTWLRSLPSDLNRLGLLGAQLAIAVVALFPFLVGEYISGARPNWNATAFAAMLHVGVAASLLANLFYMFGVARVGPAKAGMFILLVPLYGAFMSVIFLGESLHLYHATGMAAIIAGLICARVGDSAVVTQRAPLR</sequence>
<keyword evidence="5 6" id="KW-0472">Membrane</keyword>
<evidence type="ECO:0000256" key="2">
    <source>
        <dbReference type="ARBA" id="ARBA00022475"/>
    </source>
</evidence>
<feature type="transmembrane region" description="Helical" evidence="6">
    <location>
        <begin position="111"/>
        <end position="132"/>
    </location>
</feature>
<dbReference type="Gene3D" id="1.10.3730.20">
    <property type="match status" value="1"/>
</dbReference>
<accession>A6EZR2</accession>
<dbReference type="SUPFAM" id="SSF103481">
    <property type="entry name" value="Multidrug resistance efflux transporter EmrE"/>
    <property type="match status" value="2"/>
</dbReference>
<evidence type="ECO:0000313" key="8">
    <source>
        <dbReference type="EMBL" id="EDM48031.1"/>
    </source>
</evidence>
<evidence type="ECO:0000256" key="6">
    <source>
        <dbReference type="SAM" id="Phobius"/>
    </source>
</evidence>
<evidence type="ECO:0000256" key="1">
    <source>
        <dbReference type="ARBA" id="ARBA00004651"/>
    </source>
</evidence>
<dbReference type="RefSeq" id="WP_007153509.1">
    <property type="nucleotide sequence ID" value="NZ_ABCP01000010.1"/>
</dbReference>
<name>A6EZR2_9GAMM</name>
<feature type="transmembrane region" description="Helical" evidence="6">
    <location>
        <begin position="174"/>
        <end position="195"/>
    </location>
</feature>
<feature type="domain" description="EamA" evidence="7">
    <location>
        <begin position="113"/>
        <end position="247"/>
    </location>
</feature>
<reference evidence="8 9" key="1">
    <citation type="submission" date="2007-06" db="EMBL/GenBank/DDBJ databases">
        <authorList>
            <person name="Green D."/>
            <person name="Ferriera S."/>
            <person name="Johnson J."/>
            <person name="Kravitz S."/>
            <person name="Beeson K."/>
            <person name="Sutton G."/>
            <person name="Rogers Y.-H."/>
            <person name="Friedman R."/>
            <person name="Frazier M."/>
            <person name="Venter J.C."/>
        </authorList>
    </citation>
    <scope>NUCLEOTIDE SEQUENCE [LARGE SCALE GENOMIC DNA]</scope>
    <source>
        <strain evidence="8 9">DG893</strain>
    </source>
</reference>
<evidence type="ECO:0000259" key="7">
    <source>
        <dbReference type="Pfam" id="PF00892"/>
    </source>
</evidence>
<evidence type="ECO:0000256" key="3">
    <source>
        <dbReference type="ARBA" id="ARBA00022692"/>
    </source>
</evidence>
<feature type="transmembrane region" description="Helical" evidence="6">
    <location>
        <begin position="82"/>
        <end position="99"/>
    </location>
</feature>
<dbReference type="InterPro" id="IPR037185">
    <property type="entry name" value="EmrE-like"/>
</dbReference>
<keyword evidence="4 6" id="KW-1133">Transmembrane helix</keyword>
<dbReference type="PANTHER" id="PTHR32322">
    <property type="entry name" value="INNER MEMBRANE TRANSPORTER"/>
    <property type="match status" value="1"/>
</dbReference>
<comment type="caution">
    <text evidence="8">The sequence shown here is derived from an EMBL/GenBank/DDBJ whole genome shotgun (WGS) entry which is preliminary data.</text>
</comment>
<organism evidence="8 9">
    <name type="scientific">Marinobacter algicola DG893</name>
    <dbReference type="NCBI Taxonomy" id="443152"/>
    <lineage>
        <taxon>Bacteria</taxon>
        <taxon>Pseudomonadati</taxon>
        <taxon>Pseudomonadota</taxon>
        <taxon>Gammaproteobacteria</taxon>
        <taxon>Pseudomonadales</taxon>
        <taxon>Marinobacteraceae</taxon>
        <taxon>Marinobacter</taxon>
    </lineage>
</organism>
<keyword evidence="2" id="KW-1003">Cell membrane</keyword>
<dbReference type="GO" id="GO:0005886">
    <property type="term" value="C:plasma membrane"/>
    <property type="evidence" value="ECO:0007669"/>
    <property type="project" value="UniProtKB-SubCell"/>
</dbReference>
<dbReference type="Pfam" id="PF00892">
    <property type="entry name" value="EamA"/>
    <property type="match status" value="2"/>
</dbReference>
<keyword evidence="3 6" id="KW-0812">Transmembrane</keyword>
<comment type="subcellular location">
    <subcellularLocation>
        <location evidence="1">Cell membrane</location>
        <topology evidence="1">Multi-pass membrane protein</topology>
    </subcellularLocation>
</comment>
<keyword evidence="9" id="KW-1185">Reference proteome</keyword>
<evidence type="ECO:0000313" key="9">
    <source>
        <dbReference type="Proteomes" id="UP000005856"/>
    </source>
</evidence>
<dbReference type="EMBL" id="ABCP01000010">
    <property type="protein sequence ID" value="EDM48031.1"/>
    <property type="molecule type" value="Genomic_DNA"/>
</dbReference>
<feature type="transmembrane region" description="Helical" evidence="6">
    <location>
        <begin position="29"/>
        <end position="46"/>
    </location>
</feature>
<dbReference type="AlphaFoldDB" id="A6EZR2"/>
<protein>
    <recommendedName>
        <fullName evidence="7">EamA domain-containing protein</fullName>
    </recommendedName>
</protein>
<feature type="transmembrane region" description="Helical" evidence="6">
    <location>
        <begin position="58"/>
        <end position="75"/>
    </location>
</feature>
<dbReference type="Proteomes" id="UP000005856">
    <property type="component" value="Unassembled WGS sequence"/>
</dbReference>
<feature type="transmembrane region" description="Helical" evidence="6">
    <location>
        <begin position="144"/>
        <end position="162"/>
    </location>
</feature>
<dbReference type="eggNOG" id="COG0697">
    <property type="taxonomic scope" value="Bacteria"/>
</dbReference>
<dbReference type="PANTHER" id="PTHR32322:SF18">
    <property type="entry name" value="S-ADENOSYLMETHIONINE_S-ADENOSYLHOMOCYSTEINE TRANSPORTER"/>
    <property type="match status" value="1"/>
</dbReference>
<proteinExistence type="predicted"/>
<feature type="transmembrane region" description="Helical" evidence="6">
    <location>
        <begin position="207"/>
        <end position="226"/>
    </location>
</feature>
<feature type="transmembrane region" description="Helical" evidence="6">
    <location>
        <begin position="232"/>
        <end position="251"/>
    </location>
</feature>
<feature type="domain" description="EamA" evidence="7">
    <location>
        <begin position="17"/>
        <end position="98"/>
    </location>
</feature>